<proteinExistence type="predicted"/>
<organism evidence="2 3">
    <name type="scientific">Datura stramonium</name>
    <name type="common">Jimsonweed</name>
    <name type="synonym">Common thornapple</name>
    <dbReference type="NCBI Taxonomy" id="4076"/>
    <lineage>
        <taxon>Eukaryota</taxon>
        <taxon>Viridiplantae</taxon>
        <taxon>Streptophyta</taxon>
        <taxon>Embryophyta</taxon>
        <taxon>Tracheophyta</taxon>
        <taxon>Spermatophyta</taxon>
        <taxon>Magnoliopsida</taxon>
        <taxon>eudicotyledons</taxon>
        <taxon>Gunneridae</taxon>
        <taxon>Pentapetalae</taxon>
        <taxon>asterids</taxon>
        <taxon>lamiids</taxon>
        <taxon>Solanales</taxon>
        <taxon>Solanaceae</taxon>
        <taxon>Solanoideae</taxon>
        <taxon>Datureae</taxon>
        <taxon>Datura</taxon>
    </lineage>
</organism>
<evidence type="ECO:0000313" key="3">
    <source>
        <dbReference type="Proteomes" id="UP000823775"/>
    </source>
</evidence>
<reference evidence="2 3" key="1">
    <citation type="journal article" date="2021" name="BMC Genomics">
        <title>Datura genome reveals duplications of psychoactive alkaloid biosynthetic genes and high mutation rate following tissue culture.</title>
        <authorList>
            <person name="Rajewski A."/>
            <person name="Carter-House D."/>
            <person name="Stajich J."/>
            <person name="Litt A."/>
        </authorList>
    </citation>
    <scope>NUCLEOTIDE SEQUENCE [LARGE SCALE GENOMIC DNA]</scope>
    <source>
        <strain evidence="2">AR-01</strain>
    </source>
</reference>
<dbReference type="EMBL" id="JACEIK010000179">
    <property type="protein sequence ID" value="MCD7451735.1"/>
    <property type="molecule type" value="Genomic_DNA"/>
</dbReference>
<keyword evidence="1" id="KW-1133">Transmembrane helix</keyword>
<comment type="caution">
    <text evidence="2">The sequence shown here is derived from an EMBL/GenBank/DDBJ whole genome shotgun (WGS) entry which is preliminary data.</text>
</comment>
<sequence length="190" mass="21577">MLVHRPAYESRVVPFSTYISCPCASWSFLFVPSYRGIKVCTQNINVNVQQKMSTFSQNKGLKESPPVATAHYVILRHRAALGPLAHTVALGGRRHAPDIAPSILSRRALHRTEEREPRAWHCANHLPRHAYGSVFRQAPRTFGRASVAVHRIVARAGMVVHSFLALFLLRLVHLLHMCSKSFQYTQIYHY</sequence>
<evidence type="ECO:0000313" key="2">
    <source>
        <dbReference type="EMBL" id="MCD7451735.1"/>
    </source>
</evidence>
<protein>
    <submittedName>
        <fullName evidence="2">Uncharacterized protein</fullName>
    </submittedName>
</protein>
<evidence type="ECO:0000256" key="1">
    <source>
        <dbReference type="SAM" id="Phobius"/>
    </source>
</evidence>
<accession>A0ABS8RY17</accession>
<feature type="transmembrane region" description="Helical" evidence="1">
    <location>
        <begin position="152"/>
        <end position="172"/>
    </location>
</feature>
<keyword evidence="3" id="KW-1185">Reference proteome</keyword>
<keyword evidence="1" id="KW-0812">Transmembrane</keyword>
<gene>
    <name evidence="2" type="ORF">HAX54_013216</name>
</gene>
<dbReference type="Proteomes" id="UP000823775">
    <property type="component" value="Unassembled WGS sequence"/>
</dbReference>
<keyword evidence="1" id="KW-0472">Membrane</keyword>
<name>A0ABS8RY17_DATST</name>